<dbReference type="Proteomes" id="UP001470230">
    <property type="component" value="Unassembled WGS sequence"/>
</dbReference>
<organism evidence="5 6">
    <name type="scientific">Tritrichomonas musculus</name>
    <dbReference type="NCBI Taxonomy" id="1915356"/>
    <lineage>
        <taxon>Eukaryota</taxon>
        <taxon>Metamonada</taxon>
        <taxon>Parabasalia</taxon>
        <taxon>Tritrichomonadida</taxon>
        <taxon>Tritrichomonadidae</taxon>
        <taxon>Tritrichomonas</taxon>
    </lineage>
</organism>
<dbReference type="Pfam" id="PF01590">
    <property type="entry name" value="GAF"/>
    <property type="match status" value="1"/>
</dbReference>
<evidence type="ECO:0000313" key="5">
    <source>
        <dbReference type="EMBL" id="KAK8838069.1"/>
    </source>
</evidence>
<feature type="domain" description="PDEase" evidence="4">
    <location>
        <begin position="783"/>
        <end position="1027"/>
    </location>
</feature>
<dbReference type="EMBL" id="JAPFFF010000057">
    <property type="protein sequence ID" value="KAK8838069.1"/>
    <property type="molecule type" value="Genomic_DNA"/>
</dbReference>
<dbReference type="InterPro" id="IPR003018">
    <property type="entry name" value="GAF"/>
</dbReference>
<evidence type="ECO:0000256" key="2">
    <source>
        <dbReference type="ARBA" id="ARBA00022801"/>
    </source>
</evidence>
<name>A0ABR2GVX1_9EUKA</name>
<sequence length="1095" mass="123496">MKSKIVKPKNIGNTQNSQLHSSNYTNLLSASQQLEEARATLNYNKQQIQNEELFDIFMENSLVLPLNEAFEPQVKQMFHSEKCVLWIDQPEKQILYSPTYSLTASYSNSIPGFIYKTKNVIQVRDPSQAPGGFLSDPKIATPNSPQLFFPITTLGTVRGVVQIVKRQGSGGFTEIDMQITSQIMRKFSIYGDSLFTSRSLSQIALSLYSGNSNNSSNTSKKAANPLELLQKHFRCHKVELFHFDTTRNNCQMYDPNLHEMIPINPDDNNDFGLVGFSVTSQTTINSNDPKKESHFSELFDSQVEGPLLVVSSMFGKRDAWAVALRGRQKMFSTADESQLSALLPFLVRSIAGFSSSEEQSAFNSLLSELLEVAAILTSASSMATTRTTISSNSILTSSDSKSGNDSNKNSEVSNKNSEDSKSDDTVNGLAVISSECVEFAEIARLVEEKAASLLQCEKAIFYLVDRESKELVSLNSQRGRPRFPLGKGVASQAVTENNVINLADPVSDDHFSSEIDTYHGYTPKTILSAPIYDKTDICAVLLLLTKNDGCPFDGNDTKILKAFNVFVSISLTNAKQYQTSVKVTQKIRSYIDMTLHTNSEEKLKPLLKEIVNDFQTLLESTRISLFIVNDTKEEEIELFLSVGKSNEFGKTFSKKSLSKRSSITFNSSEIKKLFQNKQKIENPVRIQTISEIFENDNSYLTKSTPSSSRASTKDCEKIICIPLFDKNDTILGILEIYYSCPVKNEIDLHDSLSEIALLSLEKIDIKNLHVFGYGEIQLTDWITDDENGGYTTPNKLVIKDENDAKSILTSKFDAVRWEGIGLFKVIFFIFSRFDFMQSFEISNELLFNFLNEVKLLYSQGNSVSHNFRHAVSCTQFLTYMIIESEIEKNIEKVDLFVLILASLCHDMKYDFNVNSRSIDAYRILLKKGSLHETKSCTFAISIMSKEKCNLLRFFQNDDKKLEEIWSLFIQLVLSTDVSHHITDIEEMKDIVERGEFNIEEKNEHRRLLLIHMIKCAALSNIARPFAVDDALDDLVVKCDVKNDEEGGSNYDKRIVAVYESFCLPLFEVVSKALPKLQGEFNQVKNKFDSLRKSTK</sequence>
<keyword evidence="1" id="KW-0479">Metal-binding</keyword>
<evidence type="ECO:0000256" key="1">
    <source>
        <dbReference type="ARBA" id="ARBA00022723"/>
    </source>
</evidence>
<reference evidence="5 6" key="1">
    <citation type="submission" date="2024-04" db="EMBL/GenBank/DDBJ databases">
        <title>Tritrichomonas musculus Genome.</title>
        <authorList>
            <person name="Alves-Ferreira E."/>
            <person name="Grigg M."/>
            <person name="Lorenzi H."/>
            <person name="Galac M."/>
        </authorList>
    </citation>
    <scope>NUCLEOTIDE SEQUENCE [LARGE SCALE GENOMIC DNA]</scope>
    <source>
        <strain evidence="5 6">EAF2021</strain>
    </source>
</reference>
<feature type="region of interest" description="Disordered" evidence="3">
    <location>
        <begin position="393"/>
        <end position="425"/>
    </location>
</feature>
<dbReference type="SMART" id="SM00065">
    <property type="entry name" value="GAF"/>
    <property type="match status" value="1"/>
</dbReference>
<dbReference type="InterPro" id="IPR036971">
    <property type="entry name" value="PDEase_catalytic_dom_sf"/>
</dbReference>
<gene>
    <name evidence="5" type="ORF">M9Y10_036020</name>
</gene>
<dbReference type="SUPFAM" id="SSF109604">
    <property type="entry name" value="HD-domain/PDEase-like"/>
    <property type="match status" value="1"/>
</dbReference>
<protein>
    <recommendedName>
        <fullName evidence="4">PDEase domain-containing protein</fullName>
    </recommendedName>
</protein>
<dbReference type="Pfam" id="PF00233">
    <property type="entry name" value="PDEase_I"/>
    <property type="match status" value="1"/>
</dbReference>
<proteinExistence type="predicted"/>
<dbReference type="PROSITE" id="PS51845">
    <property type="entry name" value="PDEASE_I_2"/>
    <property type="match status" value="1"/>
</dbReference>
<comment type="caution">
    <text evidence="5">The sequence shown here is derived from an EMBL/GenBank/DDBJ whole genome shotgun (WGS) entry which is preliminary data.</text>
</comment>
<dbReference type="Gene3D" id="1.10.1300.10">
    <property type="entry name" value="3'5'-cyclic nucleotide phosphodiesterase, catalytic domain"/>
    <property type="match status" value="1"/>
</dbReference>
<evidence type="ECO:0000256" key="3">
    <source>
        <dbReference type="SAM" id="MobiDB-lite"/>
    </source>
</evidence>
<feature type="compositionally biased region" description="Low complexity" evidence="3">
    <location>
        <begin position="393"/>
        <end position="415"/>
    </location>
</feature>
<evidence type="ECO:0000313" key="6">
    <source>
        <dbReference type="Proteomes" id="UP001470230"/>
    </source>
</evidence>
<keyword evidence="6" id="KW-1185">Reference proteome</keyword>
<accession>A0ABR2GVX1</accession>
<evidence type="ECO:0000259" key="4">
    <source>
        <dbReference type="PROSITE" id="PS51845"/>
    </source>
</evidence>
<dbReference type="Gene3D" id="3.30.450.40">
    <property type="match status" value="3"/>
</dbReference>
<dbReference type="InterPro" id="IPR029016">
    <property type="entry name" value="GAF-like_dom_sf"/>
</dbReference>
<keyword evidence="2" id="KW-0378">Hydrolase</keyword>
<dbReference type="PANTHER" id="PTHR11347">
    <property type="entry name" value="CYCLIC NUCLEOTIDE PHOSPHODIESTERASE"/>
    <property type="match status" value="1"/>
</dbReference>
<dbReference type="SUPFAM" id="SSF55781">
    <property type="entry name" value="GAF domain-like"/>
    <property type="match status" value="4"/>
</dbReference>
<dbReference type="InterPro" id="IPR002073">
    <property type="entry name" value="PDEase_catalytic_dom"/>
</dbReference>